<name>A0A6P8ZUZ3_THRPL</name>
<evidence type="ECO:0000313" key="3">
    <source>
        <dbReference type="RefSeq" id="XP_034249004.1"/>
    </source>
</evidence>
<dbReference type="KEGG" id="tpal:117649928"/>
<gene>
    <name evidence="3" type="primary">LOC117649928</name>
</gene>
<reference evidence="3" key="1">
    <citation type="submission" date="2025-08" db="UniProtKB">
        <authorList>
            <consortium name="RefSeq"/>
        </authorList>
    </citation>
    <scope>IDENTIFICATION</scope>
    <source>
        <tissue evidence="3">Total insect</tissue>
    </source>
</reference>
<dbReference type="AlphaFoldDB" id="A0A6P8ZUZ3"/>
<dbReference type="PANTHER" id="PTHR37984:SF13">
    <property type="entry name" value="RIBONUCLEASE H"/>
    <property type="match status" value="1"/>
</dbReference>
<evidence type="ECO:0000259" key="1">
    <source>
        <dbReference type="PROSITE" id="PS50878"/>
    </source>
</evidence>
<dbReference type="FunFam" id="3.30.70.270:FF:000003">
    <property type="entry name" value="Transposon Ty3-G Gag-Pol polyprotein"/>
    <property type="match status" value="1"/>
</dbReference>
<dbReference type="PANTHER" id="PTHR37984">
    <property type="entry name" value="PROTEIN CBG26694"/>
    <property type="match status" value="1"/>
</dbReference>
<dbReference type="InterPro" id="IPR050951">
    <property type="entry name" value="Retrovirus_Pol_polyprotein"/>
</dbReference>
<dbReference type="Gene3D" id="3.30.70.270">
    <property type="match status" value="1"/>
</dbReference>
<dbReference type="InterPro" id="IPR043128">
    <property type="entry name" value="Rev_trsase/Diguanyl_cyclase"/>
</dbReference>
<accession>A0A6P8ZUZ3</accession>
<dbReference type="Proteomes" id="UP000515158">
    <property type="component" value="Unplaced"/>
</dbReference>
<evidence type="ECO:0000313" key="2">
    <source>
        <dbReference type="Proteomes" id="UP000515158"/>
    </source>
</evidence>
<dbReference type="InterPro" id="IPR000477">
    <property type="entry name" value="RT_dom"/>
</dbReference>
<keyword evidence="2" id="KW-1185">Reference proteome</keyword>
<organism evidence="3">
    <name type="scientific">Thrips palmi</name>
    <name type="common">Melon thrips</name>
    <dbReference type="NCBI Taxonomy" id="161013"/>
    <lineage>
        <taxon>Eukaryota</taxon>
        <taxon>Metazoa</taxon>
        <taxon>Ecdysozoa</taxon>
        <taxon>Arthropoda</taxon>
        <taxon>Hexapoda</taxon>
        <taxon>Insecta</taxon>
        <taxon>Pterygota</taxon>
        <taxon>Neoptera</taxon>
        <taxon>Paraneoptera</taxon>
        <taxon>Thysanoptera</taxon>
        <taxon>Terebrantia</taxon>
        <taxon>Thripoidea</taxon>
        <taxon>Thripidae</taxon>
        <taxon>Thrips</taxon>
    </lineage>
</organism>
<dbReference type="Pfam" id="PF00078">
    <property type="entry name" value="RVT_1"/>
    <property type="match status" value="1"/>
</dbReference>
<proteinExistence type="predicted"/>
<dbReference type="OrthoDB" id="5978043at2759"/>
<dbReference type="GeneID" id="117649928"/>
<dbReference type="InParanoid" id="A0A6P8ZUZ3"/>
<dbReference type="CDD" id="cd01647">
    <property type="entry name" value="RT_LTR"/>
    <property type="match status" value="1"/>
</dbReference>
<dbReference type="RefSeq" id="XP_034249004.1">
    <property type="nucleotide sequence ID" value="XM_034393113.1"/>
</dbReference>
<sequence>MAYNQVKCDDQTARLLTLNTHKGLYKMNRLPYGVSRAPLLFQRIKDTLLKGLEGVVVLLDDILISGKDQAQLRAREKQVLVRLSEGGLRLKLAKCQFGVTQVQYLGHVISAQGLAPLNDRIAALKAAPAPGNVAQLQAFLGN</sequence>
<protein>
    <submittedName>
        <fullName evidence="3">Uncharacterized protein K02A2.6-like</fullName>
    </submittedName>
</protein>
<dbReference type="InterPro" id="IPR043502">
    <property type="entry name" value="DNA/RNA_pol_sf"/>
</dbReference>
<feature type="domain" description="Reverse transcriptase" evidence="1">
    <location>
        <begin position="1"/>
        <end position="109"/>
    </location>
</feature>
<dbReference type="GO" id="GO:0071897">
    <property type="term" value="P:DNA biosynthetic process"/>
    <property type="evidence" value="ECO:0007669"/>
    <property type="project" value="UniProtKB-ARBA"/>
</dbReference>
<dbReference type="SUPFAM" id="SSF56672">
    <property type="entry name" value="DNA/RNA polymerases"/>
    <property type="match status" value="1"/>
</dbReference>
<dbReference type="PROSITE" id="PS50878">
    <property type="entry name" value="RT_POL"/>
    <property type="match status" value="1"/>
</dbReference>
<dbReference type="Gene3D" id="3.10.10.10">
    <property type="entry name" value="HIV Type 1 Reverse Transcriptase, subunit A, domain 1"/>
    <property type="match status" value="1"/>
</dbReference>